<gene>
    <name evidence="2" type="ORF">EKO04_008150</name>
</gene>
<evidence type="ECO:0000313" key="2">
    <source>
        <dbReference type="EMBL" id="KAF9693575.1"/>
    </source>
</evidence>
<dbReference type="Proteomes" id="UP000651452">
    <property type="component" value="Unassembled WGS sequence"/>
</dbReference>
<dbReference type="PROSITE" id="PS50097">
    <property type="entry name" value="BTB"/>
    <property type="match status" value="1"/>
</dbReference>
<dbReference type="EMBL" id="RZGK01000015">
    <property type="protein sequence ID" value="KAF9693575.1"/>
    <property type="molecule type" value="Genomic_DNA"/>
</dbReference>
<dbReference type="AlphaFoldDB" id="A0A8H7IZA3"/>
<dbReference type="CDD" id="cd18186">
    <property type="entry name" value="BTB_POZ_ZBTB_KLHL-like"/>
    <property type="match status" value="1"/>
</dbReference>
<dbReference type="InterPro" id="IPR011333">
    <property type="entry name" value="SKP1/BTB/POZ_sf"/>
</dbReference>
<reference evidence="2" key="2">
    <citation type="submission" date="2020-09" db="EMBL/GenBank/DDBJ databases">
        <title>Reference genome assembly for Australian Ascochyta lentis isolate Al4.</title>
        <authorList>
            <person name="Lee R.C."/>
            <person name="Farfan-Caceres L.M."/>
            <person name="Debler J.W."/>
            <person name="Williams A.H."/>
            <person name="Henares B.M."/>
        </authorList>
    </citation>
    <scope>NUCLEOTIDE SEQUENCE</scope>
    <source>
        <strain evidence="2">Al4</strain>
    </source>
</reference>
<dbReference type="OrthoDB" id="194443at2759"/>
<reference evidence="2" key="1">
    <citation type="submission" date="2018-12" db="EMBL/GenBank/DDBJ databases">
        <authorList>
            <person name="Syme R.A."/>
            <person name="Farfan-Caceres L."/>
            <person name="Lichtenzveig J."/>
        </authorList>
    </citation>
    <scope>NUCLEOTIDE SEQUENCE</scope>
    <source>
        <strain evidence="2">Al4</strain>
    </source>
</reference>
<keyword evidence="3" id="KW-1185">Reference proteome</keyword>
<dbReference type="SUPFAM" id="SSF54695">
    <property type="entry name" value="POZ domain"/>
    <property type="match status" value="1"/>
</dbReference>
<comment type="caution">
    <text evidence="2">The sequence shown here is derived from an EMBL/GenBank/DDBJ whole genome shotgun (WGS) entry which is preliminary data.</text>
</comment>
<evidence type="ECO:0000259" key="1">
    <source>
        <dbReference type="PROSITE" id="PS50097"/>
    </source>
</evidence>
<organism evidence="2 3">
    <name type="scientific">Ascochyta lentis</name>
    <dbReference type="NCBI Taxonomy" id="205686"/>
    <lineage>
        <taxon>Eukaryota</taxon>
        <taxon>Fungi</taxon>
        <taxon>Dikarya</taxon>
        <taxon>Ascomycota</taxon>
        <taxon>Pezizomycotina</taxon>
        <taxon>Dothideomycetes</taxon>
        <taxon>Pleosporomycetidae</taxon>
        <taxon>Pleosporales</taxon>
        <taxon>Pleosporineae</taxon>
        <taxon>Didymellaceae</taxon>
        <taxon>Ascochyta</taxon>
    </lineage>
</organism>
<name>A0A8H7IZA3_9PLEO</name>
<protein>
    <recommendedName>
        <fullName evidence="1">BTB domain-containing protein</fullName>
    </recommendedName>
</protein>
<dbReference type="InterPro" id="IPR000210">
    <property type="entry name" value="BTB/POZ_dom"/>
</dbReference>
<dbReference type="PANTHER" id="PTHR47843:SF2">
    <property type="entry name" value="BTB DOMAIN-CONTAINING PROTEIN"/>
    <property type="match status" value="1"/>
</dbReference>
<accession>A0A8H7IZA3</accession>
<dbReference type="Pfam" id="PF00651">
    <property type="entry name" value="BTB"/>
    <property type="match status" value="1"/>
</dbReference>
<dbReference type="Gene3D" id="3.30.710.10">
    <property type="entry name" value="Potassium Channel Kv1.1, Chain A"/>
    <property type="match status" value="1"/>
</dbReference>
<proteinExistence type="predicted"/>
<sequence length="249" mass="28696">MAGKPSTAATAAIEDMTLRYGMLMRDDVVKIEIGPDHMEYFVHPGLLLEHSEYFNRALTGSWKEAAERAIELDDVDCDTFEIFLEWLYTQRYPKDNRFTDSFDSECASHLARVKACEFGDRFLAAEFRRASENALIDSLTVGLNTPWYTMIIYAFNHLPPNSPVLQAMIDTHCYSWKENSDNYGNGELQLRSLLPHSFLLGVALRYMRLQHGRKKRLDRCDYHGHGPDDDRGDKCQVARVDEFNKRKAT</sequence>
<dbReference type="PANTHER" id="PTHR47843">
    <property type="entry name" value="BTB DOMAIN-CONTAINING PROTEIN-RELATED"/>
    <property type="match status" value="1"/>
</dbReference>
<feature type="domain" description="BTB" evidence="1">
    <location>
        <begin position="25"/>
        <end position="96"/>
    </location>
</feature>
<evidence type="ECO:0000313" key="3">
    <source>
        <dbReference type="Proteomes" id="UP000651452"/>
    </source>
</evidence>